<accession>A0A7W9GDE1</accession>
<dbReference type="Proteomes" id="UP000579153">
    <property type="component" value="Unassembled WGS sequence"/>
</dbReference>
<proteinExistence type="predicted"/>
<evidence type="ECO:0000313" key="1">
    <source>
        <dbReference type="EMBL" id="MBB5781757.1"/>
    </source>
</evidence>
<organism evidence="1 2">
    <name type="scientific">Nonomuraea jabiensis</name>
    <dbReference type="NCBI Taxonomy" id="882448"/>
    <lineage>
        <taxon>Bacteria</taxon>
        <taxon>Bacillati</taxon>
        <taxon>Actinomycetota</taxon>
        <taxon>Actinomycetes</taxon>
        <taxon>Streptosporangiales</taxon>
        <taxon>Streptosporangiaceae</taxon>
        <taxon>Nonomuraea</taxon>
    </lineage>
</organism>
<protein>
    <recommendedName>
        <fullName evidence="3">Beta-lactamase-related domain-containing protein</fullName>
    </recommendedName>
</protein>
<dbReference type="RefSeq" id="WP_185074991.1">
    <property type="nucleotide sequence ID" value="NZ_JACHMB010000001.1"/>
</dbReference>
<name>A0A7W9GDE1_9ACTN</name>
<keyword evidence="2" id="KW-1185">Reference proteome</keyword>
<dbReference type="Gene3D" id="3.40.710.10">
    <property type="entry name" value="DD-peptidase/beta-lactamase superfamily"/>
    <property type="match status" value="1"/>
</dbReference>
<evidence type="ECO:0008006" key="3">
    <source>
        <dbReference type="Google" id="ProtNLM"/>
    </source>
</evidence>
<evidence type="ECO:0000313" key="2">
    <source>
        <dbReference type="Proteomes" id="UP000579153"/>
    </source>
</evidence>
<reference evidence="1 2" key="1">
    <citation type="submission" date="2020-08" db="EMBL/GenBank/DDBJ databases">
        <title>Sequencing the genomes of 1000 actinobacteria strains.</title>
        <authorList>
            <person name="Klenk H.-P."/>
        </authorList>
    </citation>
    <scope>NUCLEOTIDE SEQUENCE [LARGE SCALE GENOMIC DNA]</scope>
    <source>
        <strain evidence="1 2">DSM 45507</strain>
    </source>
</reference>
<dbReference type="InterPro" id="IPR012338">
    <property type="entry name" value="Beta-lactam/transpept-like"/>
</dbReference>
<gene>
    <name evidence="1" type="ORF">HD596_008513</name>
</gene>
<sequence>MFVQTTECGGTVITHNGGTAGSATLMYGTPDGGRTLTAVLNWVDDAGLSIGAAFGNAQRRLVKEVFCNEECSLDHGPVPDGP</sequence>
<dbReference type="EMBL" id="JACHMB010000001">
    <property type="protein sequence ID" value="MBB5781757.1"/>
    <property type="molecule type" value="Genomic_DNA"/>
</dbReference>
<comment type="caution">
    <text evidence="1">The sequence shown here is derived from an EMBL/GenBank/DDBJ whole genome shotgun (WGS) entry which is preliminary data.</text>
</comment>
<dbReference type="AlphaFoldDB" id="A0A7W9GDE1"/>